<accession>A0ABY7CXU6</accession>
<dbReference type="GeneID" id="77801683"/>
<organism evidence="1 2">
    <name type="scientific">Puccinia triticina</name>
    <dbReference type="NCBI Taxonomy" id="208348"/>
    <lineage>
        <taxon>Eukaryota</taxon>
        <taxon>Fungi</taxon>
        <taxon>Dikarya</taxon>
        <taxon>Basidiomycota</taxon>
        <taxon>Pucciniomycotina</taxon>
        <taxon>Pucciniomycetes</taxon>
        <taxon>Pucciniales</taxon>
        <taxon>Pucciniaceae</taxon>
        <taxon>Puccinia</taxon>
    </lineage>
</organism>
<dbReference type="EMBL" id="CP110430">
    <property type="protein sequence ID" value="WAQ89173.1"/>
    <property type="molecule type" value="Genomic_DNA"/>
</dbReference>
<name>A0ABY7CXU6_9BASI</name>
<proteinExistence type="predicted"/>
<keyword evidence="2" id="KW-1185">Reference proteome</keyword>
<evidence type="ECO:0000313" key="1">
    <source>
        <dbReference type="EMBL" id="WAQ89173.1"/>
    </source>
</evidence>
<gene>
    <name evidence="1" type="ORF">PtA15_10A597</name>
</gene>
<evidence type="ECO:0000313" key="2">
    <source>
        <dbReference type="Proteomes" id="UP001164743"/>
    </source>
</evidence>
<dbReference type="RefSeq" id="XP_053024728.1">
    <property type="nucleotide sequence ID" value="XM_053160788.1"/>
</dbReference>
<protein>
    <submittedName>
        <fullName evidence="1">Uncharacterized protein</fullName>
    </submittedName>
</protein>
<dbReference type="PANTHER" id="PTHR33096:SF1">
    <property type="entry name" value="CXC1-LIKE CYSTEINE CLUSTER ASSOCIATED WITH KDZ TRANSPOSASES DOMAIN-CONTAINING PROTEIN"/>
    <property type="match status" value="1"/>
</dbReference>
<dbReference type="Proteomes" id="UP001164743">
    <property type="component" value="Chromosome 10A"/>
</dbReference>
<dbReference type="PANTHER" id="PTHR33096">
    <property type="entry name" value="CXC2 DOMAIN-CONTAINING PROTEIN"/>
    <property type="match status" value="1"/>
</dbReference>
<sequence length="162" mass="18303">MLENLTVPEHDKMLKIWYLKTDLCHKFLALIEEKKPLVCVCCPGEQTTLAPSGTDGQQKLIKQLEYNKLLKLEAEDAFWNNGLFTNRNEPWAVNPITQKGICHLAAFNRGLEKEHCLGWEWQQLRVDQASGTSHPSNPCCPPNSTITRCSKKDDSGKIVVAI</sequence>
<reference evidence="1" key="1">
    <citation type="submission" date="2022-10" db="EMBL/GenBank/DDBJ databases">
        <title>Puccinia triticina Genome sequencing and assembly.</title>
        <authorList>
            <person name="Li C."/>
        </authorList>
    </citation>
    <scope>NUCLEOTIDE SEQUENCE</scope>
    <source>
        <strain evidence="1">Pt15</strain>
    </source>
</reference>